<name>A0A225SNK4_9BURK</name>
<comment type="caution">
    <text evidence="1">The sequence shown here is derived from an EMBL/GenBank/DDBJ whole genome shotgun (WGS) entry which is preliminary data.</text>
</comment>
<evidence type="ECO:0008006" key="3">
    <source>
        <dbReference type="Google" id="ProtNLM"/>
    </source>
</evidence>
<protein>
    <recommendedName>
        <fullName evidence="3">DUF2917 domain-containing protein</fullName>
    </recommendedName>
</protein>
<evidence type="ECO:0000313" key="1">
    <source>
        <dbReference type="EMBL" id="OWY32678.1"/>
    </source>
</evidence>
<evidence type="ECO:0000313" key="2">
    <source>
        <dbReference type="Proteomes" id="UP000214747"/>
    </source>
</evidence>
<dbReference type="InterPro" id="IPR021317">
    <property type="entry name" value="DUF2917"/>
</dbReference>
<dbReference type="AlphaFoldDB" id="A0A225SNK4"/>
<dbReference type="EMBL" id="NJGV01000024">
    <property type="protein sequence ID" value="OWY32678.1"/>
    <property type="molecule type" value="Genomic_DNA"/>
</dbReference>
<dbReference type="Pfam" id="PF11142">
    <property type="entry name" value="DUF2917"/>
    <property type="match status" value="1"/>
</dbReference>
<sequence>MQEGQVQTRRLQGGVRIRVNSGLVWLTIAGCREDIWLKAGRCFDFHGRGEAIFEAVNGAAEFTVTPLPPKGCSDDTVRIAKLLPHGLIRWF</sequence>
<reference evidence="1 2" key="1">
    <citation type="journal article" date="2010" name="Int. J. Syst. Evol. Microbiol.">
        <title>Reclassification of Herbaspirillum putei as a later heterotypic synonym of Herbaspirillum huttiense, with the description of H. huttiense subsp. huttiense subsp. nov. and H. huttiense subsp. putei subsp. nov., comb. nov., and description of Herbaspirillum aquaticum sp. nov.</title>
        <authorList>
            <person name="Dobritsa A.P."/>
            <person name="Reddy M.C."/>
            <person name="Samadpour M."/>
        </authorList>
    </citation>
    <scope>NUCLEOTIDE SEQUENCE [LARGE SCALE GENOMIC DNA]</scope>
    <source>
        <strain evidence="1 2">IEH 4430</strain>
    </source>
</reference>
<accession>A0A225SNK4</accession>
<organism evidence="1 2">
    <name type="scientific">Herbaspirillum aquaticum</name>
    <dbReference type="NCBI Taxonomy" id="568783"/>
    <lineage>
        <taxon>Bacteria</taxon>
        <taxon>Pseudomonadati</taxon>
        <taxon>Pseudomonadota</taxon>
        <taxon>Betaproteobacteria</taxon>
        <taxon>Burkholderiales</taxon>
        <taxon>Oxalobacteraceae</taxon>
        <taxon>Herbaspirillum</taxon>
    </lineage>
</organism>
<proteinExistence type="predicted"/>
<keyword evidence="2" id="KW-1185">Reference proteome</keyword>
<gene>
    <name evidence="1" type="ORF">CEJ45_20560</name>
</gene>
<dbReference type="Proteomes" id="UP000214747">
    <property type="component" value="Unassembled WGS sequence"/>
</dbReference>